<evidence type="ECO:0000313" key="1">
    <source>
        <dbReference type="EMBL" id="CAH0714743.1"/>
    </source>
</evidence>
<evidence type="ECO:0000313" key="2">
    <source>
        <dbReference type="Proteomes" id="UP000838878"/>
    </source>
</evidence>
<gene>
    <name evidence="1" type="ORF">BINO364_LOCUS1761</name>
</gene>
<reference evidence="1" key="1">
    <citation type="submission" date="2021-12" db="EMBL/GenBank/DDBJ databases">
        <authorList>
            <person name="Martin H S."/>
        </authorList>
    </citation>
    <scope>NUCLEOTIDE SEQUENCE</scope>
</reference>
<organism evidence="1 2">
    <name type="scientific">Brenthis ino</name>
    <name type="common">lesser marbled fritillary</name>
    <dbReference type="NCBI Taxonomy" id="405034"/>
    <lineage>
        <taxon>Eukaryota</taxon>
        <taxon>Metazoa</taxon>
        <taxon>Ecdysozoa</taxon>
        <taxon>Arthropoda</taxon>
        <taxon>Hexapoda</taxon>
        <taxon>Insecta</taxon>
        <taxon>Pterygota</taxon>
        <taxon>Neoptera</taxon>
        <taxon>Endopterygota</taxon>
        <taxon>Lepidoptera</taxon>
        <taxon>Glossata</taxon>
        <taxon>Ditrysia</taxon>
        <taxon>Papilionoidea</taxon>
        <taxon>Nymphalidae</taxon>
        <taxon>Heliconiinae</taxon>
        <taxon>Argynnini</taxon>
        <taxon>Brenthis</taxon>
    </lineage>
</organism>
<dbReference type="AlphaFoldDB" id="A0A8J9V3F7"/>
<protein>
    <submittedName>
        <fullName evidence="1">Uncharacterized protein</fullName>
    </submittedName>
</protein>
<feature type="non-terminal residue" evidence="1">
    <location>
        <position position="68"/>
    </location>
</feature>
<dbReference type="Proteomes" id="UP000838878">
    <property type="component" value="Chromosome 1"/>
</dbReference>
<keyword evidence="2" id="KW-1185">Reference proteome</keyword>
<sequence length="68" mass="7609">MYNNCVATVSSPVRGPRREDGQKFSDIINLSNQKVEGISQWATKDLKGEERLFAFVTQCVLLYGKLSA</sequence>
<name>A0A8J9V3F7_9NEOP</name>
<accession>A0A8J9V3F7</accession>
<dbReference type="EMBL" id="OV170221">
    <property type="protein sequence ID" value="CAH0714743.1"/>
    <property type="molecule type" value="Genomic_DNA"/>
</dbReference>
<proteinExistence type="predicted"/>